<dbReference type="PANTHER" id="PTHR43174:SF1">
    <property type="entry name" value="UDP-N-ACETYLGLUCOSAMINE 2-EPIMERASE"/>
    <property type="match status" value="1"/>
</dbReference>
<gene>
    <name evidence="3" type="ORF">STIAU_2401</name>
</gene>
<dbReference type="Proteomes" id="UP000032702">
    <property type="component" value="Unassembled WGS sequence"/>
</dbReference>
<dbReference type="InterPro" id="IPR003331">
    <property type="entry name" value="UDP_GlcNAc_Epimerase_2_dom"/>
</dbReference>
<dbReference type="CDD" id="cd03786">
    <property type="entry name" value="GTB_UDP-GlcNAc_2-Epimerase"/>
    <property type="match status" value="1"/>
</dbReference>
<proteinExistence type="inferred from homology"/>
<dbReference type="Gene3D" id="3.40.50.2000">
    <property type="entry name" value="Glycogen Phosphorylase B"/>
    <property type="match status" value="2"/>
</dbReference>
<name>Q092V3_STIAD</name>
<reference evidence="3 4" key="1">
    <citation type="submission" date="2006-04" db="EMBL/GenBank/DDBJ databases">
        <authorList>
            <person name="Nierman W.C."/>
        </authorList>
    </citation>
    <scope>NUCLEOTIDE SEQUENCE [LARGE SCALE GENOMIC DNA]</scope>
    <source>
        <strain evidence="3 4">DW4/3-1</strain>
    </source>
</reference>
<organism evidence="3 4">
    <name type="scientific">Stigmatella aurantiaca (strain DW4/3-1)</name>
    <dbReference type="NCBI Taxonomy" id="378806"/>
    <lineage>
        <taxon>Bacteria</taxon>
        <taxon>Pseudomonadati</taxon>
        <taxon>Myxococcota</taxon>
        <taxon>Myxococcia</taxon>
        <taxon>Myxococcales</taxon>
        <taxon>Cystobacterineae</taxon>
        <taxon>Archangiaceae</taxon>
        <taxon>Stigmatella</taxon>
    </lineage>
</organism>
<comment type="caution">
    <text evidence="3">The sequence shown here is derived from an EMBL/GenBank/DDBJ whole genome shotgun (WGS) entry which is preliminary data.</text>
</comment>
<sequence>MAGGDDGGSTGQGHGASVYQIHNAPWALGGHFPWSWDEACLACRAMKKVLHIVGARPNFMKVAPIHKVIAARGQLSQVLVHTGQHYDVKMSDVFFTDLGMPAPDIHLGIGSGSHAEQTARVMLELEKVFVSEKPDLVSVVGDVNSTLAAALVASKMGILISHVEAGLRSFDNRMPEEINRIVTDRIADLLLTPSPDADINLQKEGAAPSRIHFVGNVMIDSLLASKARADTLPTLAELGLTPGGYGVCTLHRASNVDDTKVLGGLISALAHVSARLPIIFPVHPRTRKMLADKGLGSLLEKAPGLRLVEPMGYLEFLALTSQAKLILTDSGGLQEESTALGVPCLTLRENTERPITVEQGTNLVVGVDPVRIREAAVEILDGQGKKGRVPDLWDGRAAERIADLYERVLGVRTGALRASA</sequence>
<dbReference type="Pfam" id="PF02350">
    <property type="entry name" value="Epimerase_2"/>
    <property type="match status" value="1"/>
</dbReference>
<feature type="domain" description="UDP-N-acetylglucosamine 2-epimerase" evidence="2">
    <location>
        <begin position="69"/>
        <end position="404"/>
    </location>
</feature>
<accession>Q092V3</accession>
<dbReference type="EC" id="5.1.3.14" evidence="3"/>
<protein>
    <submittedName>
        <fullName evidence="3">UDP-N-acetylglucosamine 2-epimerase</fullName>
        <ecNumber evidence="3">5.1.3.14</ecNumber>
    </submittedName>
</protein>
<dbReference type="PATRIC" id="fig|378806.16.peg.5889"/>
<comment type="similarity">
    <text evidence="1">Belongs to the UDP-N-acetylglucosamine 2-epimerase family.</text>
</comment>
<keyword evidence="1 3" id="KW-0413">Isomerase</keyword>
<evidence type="ECO:0000259" key="2">
    <source>
        <dbReference type="Pfam" id="PF02350"/>
    </source>
</evidence>
<evidence type="ECO:0000313" key="4">
    <source>
        <dbReference type="Proteomes" id="UP000032702"/>
    </source>
</evidence>
<dbReference type="PANTHER" id="PTHR43174">
    <property type="entry name" value="UDP-N-ACETYLGLUCOSAMINE 2-EPIMERASE"/>
    <property type="match status" value="1"/>
</dbReference>
<evidence type="ECO:0000256" key="1">
    <source>
        <dbReference type="RuleBase" id="RU003513"/>
    </source>
</evidence>
<dbReference type="InterPro" id="IPR029767">
    <property type="entry name" value="WecB-like"/>
</dbReference>
<dbReference type="SUPFAM" id="SSF53756">
    <property type="entry name" value="UDP-Glycosyltransferase/glycogen phosphorylase"/>
    <property type="match status" value="1"/>
</dbReference>
<dbReference type="EMBL" id="AAMD01000048">
    <property type="protein sequence ID" value="EAU66755.1"/>
    <property type="molecule type" value="Genomic_DNA"/>
</dbReference>
<evidence type="ECO:0000313" key="3">
    <source>
        <dbReference type="EMBL" id="EAU66755.1"/>
    </source>
</evidence>
<dbReference type="AlphaFoldDB" id="Q092V3"/>
<dbReference type="NCBIfam" id="TIGR00236">
    <property type="entry name" value="wecB"/>
    <property type="match status" value="1"/>
</dbReference>
<dbReference type="GO" id="GO:0008761">
    <property type="term" value="F:UDP-N-acetylglucosamine 2-epimerase activity"/>
    <property type="evidence" value="ECO:0007669"/>
    <property type="project" value="UniProtKB-EC"/>
</dbReference>